<accession>A0A2N9EG94</accession>
<feature type="compositionally biased region" description="Basic and acidic residues" evidence="1">
    <location>
        <begin position="127"/>
        <end position="138"/>
    </location>
</feature>
<sequence>MGNCGSAPKTKGDNDAVPAPEPVEETVNAADLQEVKSQEEEKIDGGEKSADENKGPSLGSLLDQTEKKKEAEEKDKTIEGASKETEEAPKTVEGTSKEKEEAPKTHEVIKGEAEEASKVATNASTKEATKSEEKTADK</sequence>
<protein>
    <submittedName>
        <fullName evidence="2">Uncharacterized protein</fullName>
    </submittedName>
</protein>
<proteinExistence type="predicted"/>
<dbReference type="EMBL" id="OIVN01000069">
    <property type="protein sequence ID" value="SPC73664.1"/>
    <property type="molecule type" value="Genomic_DNA"/>
</dbReference>
<gene>
    <name evidence="2" type="ORF">FSB_LOCUS1546</name>
</gene>
<feature type="region of interest" description="Disordered" evidence="1">
    <location>
        <begin position="1"/>
        <end position="138"/>
    </location>
</feature>
<dbReference type="AlphaFoldDB" id="A0A2N9EG94"/>
<evidence type="ECO:0000256" key="1">
    <source>
        <dbReference type="SAM" id="MobiDB-lite"/>
    </source>
</evidence>
<organism evidence="2">
    <name type="scientific">Fagus sylvatica</name>
    <name type="common">Beechnut</name>
    <dbReference type="NCBI Taxonomy" id="28930"/>
    <lineage>
        <taxon>Eukaryota</taxon>
        <taxon>Viridiplantae</taxon>
        <taxon>Streptophyta</taxon>
        <taxon>Embryophyta</taxon>
        <taxon>Tracheophyta</taxon>
        <taxon>Spermatophyta</taxon>
        <taxon>Magnoliopsida</taxon>
        <taxon>eudicotyledons</taxon>
        <taxon>Gunneridae</taxon>
        <taxon>Pentapetalae</taxon>
        <taxon>rosids</taxon>
        <taxon>fabids</taxon>
        <taxon>Fagales</taxon>
        <taxon>Fagaceae</taxon>
        <taxon>Fagus</taxon>
    </lineage>
</organism>
<reference evidence="2" key="1">
    <citation type="submission" date="2018-02" db="EMBL/GenBank/DDBJ databases">
        <authorList>
            <person name="Cohen D.B."/>
            <person name="Kent A.D."/>
        </authorList>
    </citation>
    <scope>NUCLEOTIDE SEQUENCE</scope>
</reference>
<evidence type="ECO:0000313" key="2">
    <source>
        <dbReference type="EMBL" id="SPC73664.1"/>
    </source>
</evidence>
<name>A0A2N9EG94_FAGSY</name>
<feature type="compositionally biased region" description="Basic and acidic residues" evidence="1">
    <location>
        <begin position="33"/>
        <end position="54"/>
    </location>
</feature>
<feature type="compositionally biased region" description="Basic and acidic residues" evidence="1">
    <location>
        <begin position="64"/>
        <end position="117"/>
    </location>
</feature>